<name>A0A926DGA4_9FIRM</name>
<comment type="caution">
    <text evidence="2">The sequence shown here is derived from an EMBL/GenBank/DDBJ whole genome shotgun (WGS) entry which is preliminary data.</text>
</comment>
<dbReference type="AlphaFoldDB" id="A0A926DGA4"/>
<dbReference type="PANTHER" id="PTHR39184">
    <property type="match status" value="1"/>
</dbReference>
<dbReference type="PANTHER" id="PTHR39184:SF1">
    <property type="entry name" value="PBSX PHAGE TERMINASE LARGE SUBUNIT"/>
    <property type="match status" value="1"/>
</dbReference>
<organism evidence="2 3">
    <name type="scientific">Feifania hominis</name>
    <dbReference type="NCBI Taxonomy" id="2763660"/>
    <lineage>
        <taxon>Bacteria</taxon>
        <taxon>Bacillati</taxon>
        <taxon>Bacillota</taxon>
        <taxon>Clostridia</taxon>
        <taxon>Eubacteriales</taxon>
        <taxon>Feifaniaceae</taxon>
        <taxon>Feifania</taxon>
    </lineage>
</organism>
<dbReference type="RefSeq" id="WP_249301741.1">
    <property type="nucleotide sequence ID" value="NZ_JACRSP010000006.1"/>
</dbReference>
<accession>A0A926DGA4</accession>
<dbReference type="EMBL" id="JACRSP010000006">
    <property type="protein sequence ID" value="MBC8537249.1"/>
    <property type="molecule type" value="Genomic_DNA"/>
</dbReference>
<keyword evidence="3" id="KW-1185">Reference proteome</keyword>
<dbReference type="Pfam" id="PF04466">
    <property type="entry name" value="Terminase_3"/>
    <property type="match status" value="1"/>
</dbReference>
<dbReference type="InterPro" id="IPR035412">
    <property type="entry name" value="Terminase_L_N"/>
</dbReference>
<dbReference type="Gene3D" id="3.40.50.300">
    <property type="entry name" value="P-loop containing nucleotide triphosphate hydrolases"/>
    <property type="match status" value="1"/>
</dbReference>
<sequence>MVKIIEQPNEKQLLFLRARTRFVAYGGARGGGKSWAVRQKAKLMAVRYAGIRLLILRKTYPELRENHILPMMSELGGVAKYKETEKAFLFPNGSRIRFGYCDSESDVNQFQGQEFDAIFMDEATHFTKYQFDTLTACLRGANEFPKRFYLTCNPGGVGHEWVRRLFIDRQYGPGENPEDYTFIPARVYDNKALLERDPGYVQMLEALPEDLRRAWLDGDWDVFAGQYFPEFSRELHVCKGFAIPEGWRRYFTMDYGLDMLAGYCIAVDERGDAWVYRELYRSGLIISDAAKAIRERNEGEDIDAFFAPPDLWNRRQETGKSAAELFAEQGVFLTKADNNRVQGWYNLKEWLKPVVGMDGKKTARLHIFEGCTNLIRCLPALQHDEHNPNDVADEPHEHTHGPDALRYFLAGRPRPAEVPLPEPHYAFSIFKPDEPVGREKIEAI</sequence>
<evidence type="ECO:0000259" key="1">
    <source>
        <dbReference type="Pfam" id="PF04466"/>
    </source>
</evidence>
<reference evidence="2" key="1">
    <citation type="submission" date="2020-08" db="EMBL/GenBank/DDBJ databases">
        <title>Genome public.</title>
        <authorList>
            <person name="Liu C."/>
            <person name="Sun Q."/>
        </authorList>
    </citation>
    <scope>NUCLEOTIDE SEQUENCE</scope>
    <source>
        <strain evidence="2">BX7</strain>
    </source>
</reference>
<protein>
    <recommendedName>
        <fullName evidence="1">Phage terminase large subunit N-terminal domain-containing protein</fullName>
    </recommendedName>
</protein>
<dbReference type="Gene3D" id="3.30.420.280">
    <property type="match status" value="1"/>
</dbReference>
<evidence type="ECO:0000313" key="3">
    <source>
        <dbReference type="Proteomes" id="UP000620366"/>
    </source>
</evidence>
<proteinExistence type="predicted"/>
<dbReference type="InterPro" id="IPR027417">
    <property type="entry name" value="P-loop_NTPase"/>
</dbReference>
<gene>
    <name evidence="2" type="ORF">H8695_11175</name>
</gene>
<evidence type="ECO:0000313" key="2">
    <source>
        <dbReference type="EMBL" id="MBC8537249.1"/>
    </source>
</evidence>
<feature type="domain" description="Phage terminase large subunit N-terminal" evidence="1">
    <location>
        <begin position="23"/>
        <end position="191"/>
    </location>
</feature>
<dbReference type="InterPro" id="IPR052380">
    <property type="entry name" value="Viral_DNA_packaging_terminase"/>
</dbReference>
<dbReference type="Proteomes" id="UP000620366">
    <property type="component" value="Unassembled WGS sequence"/>
</dbReference>